<keyword evidence="1" id="KW-0812">Transmembrane</keyword>
<evidence type="ECO:0000313" key="4">
    <source>
        <dbReference type="Proteomes" id="UP000461585"/>
    </source>
</evidence>
<feature type="transmembrane region" description="Helical" evidence="1">
    <location>
        <begin position="238"/>
        <end position="258"/>
    </location>
</feature>
<dbReference type="EMBL" id="JAAEEH010000015">
    <property type="protein sequence ID" value="NDL67453.1"/>
    <property type="molecule type" value="Genomic_DNA"/>
</dbReference>
<reference evidence="3 4" key="1">
    <citation type="submission" date="2020-01" db="EMBL/GenBank/DDBJ databases">
        <title>Anaeroalcalibacter tamaniensis gen. nov., sp. nov., moderately halophilic strictly anaerobic fermenter bacterium from mud volcano of Taman peninsula.</title>
        <authorList>
            <person name="Frolova A."/>
            <person name="Merkel A.Y."/>
            <person name="Slobodkin A.I."/>
        </authorList>
    </citation>
    <scope>NUCLEOTIDE SEQUENCE [LARGE SCALE GENOMIC DNA]</scope>
    <source>
        <strain evidence="3 4">F-3ap</strain>
    </source>
</reference>
<comment type="caution">
    <text evidence="3">The sequence shown here is derived from an EMBL/GenBank/DDBJ whole genome shotgun (WGS) entry which is preliminary data.</text>
</comment>
<evidence type="ECO:0000259" key="2">
    <source>
        <dbReference type="Pfam" id="PF26514"/>
    </source>
</evidence>
<evidence type="ECO:0000313" key="3">
    <source>
        <dbReference type="EMBL" id="NDL67453.1"/>
    </source>
</evidence>
<organism evidence="3 4">
    <name type="scientific">Anaerotalea alkaliphila</name>
    <dbReference type="NCBI Taxonomy" id="2662126"/>
    <lineage>
        <taxon>Bacteria</taxon>
        <taxon>Bacillati</taxon>
        <taxon>Bacillota</taxon>
        <taxon>Clostridia</taxon>
        <taxon>Eubacteriales</taxon>
        <taxon>Anaerotalea</taxon>
    </lineage>
</organism>
<feature type="transmembrane region" description="Helical" evidence="1">
    <location>
        <begin position="310"/>
        <end position="331"/>
    </location>
</feature>
<feature type="transmembrane region" description="Helical" evidence="1">
    <location>
        <begin position="278"/>
        <end position="304"/>
    </location>
</feature>
<dbReference type="Proteomes" id="UP000461585">
    <property type="component" value="Unassembled WGS sequence"/>
</dbReference>
<dbReference type="Pfam" id="PF26514">
    <property type="entry name" value="DUF8173"/>
    <property type="match status" value="1"/>
</dbReference>
<protein>
    <submittedName>
        <fullName evidence="3">Polymer-forming cytoskeletal protein</fullName>
    </submittedName>
</protein>
<proteinExistence type="predicted"/>
<keyword evidence="1" id="KW-1133">Transmembrane helix</keyword>
<feature type="transmembrane region" description="Helical" evidence="1">
    <location>
        <begin position="366"/>
        <end position="384"/>
    </location>
</feature>
<dbReference type="RefSeq" id="WP_162370182.1">
    <property type="nucleotide sequence ID" value="NZ_JAAEEH010000015.1"/>
</dbReference>
<dbReference type="AlphaFoldDB" id="A0A7X5HVQ7"/>
<dbReference type="InterPro" id="IPR058486">
    <property type="entry name" value="DUF8173"/>
</dbReference>
<name>A0A7X5HVQ7_9FIRM</name>
<gene>
    <name evidence="3" type="ORF">GXN74_06820</name>
</gene>
<keyword evidence="1" id="KW-0472">Membrane</keyword>
<feature type="domain" description="DUF8173" evidence="2">
    <location>
        <begin position="243"/>
        <end position="380"/>
    </location>
</feature>
<evidence type="ECO:0000256" key="1">
    <source>
        <dbReference type="SAM" id="Phobius"/>
    </source>
</evidence>
<accession>A0A7X5HVQ7</accession>
<feature type="transmembrane region" description="Helical" evidence="1">
    <location>
        <begin position="343"/>
        <end position="360"/>
    </location>
</feature>
<sequence>MYKGKRKRQGKGLLLAVAALLAVTVLSATGYGRERVVRQEVTFLEKGVFLDGPGFFAGTSVRVEGDVEGTTFASGQDVVVNGNINGDLFVAGQTVTINGKVEGNIYCAGQNLSLGMQNTGDVFAAGQEIRIGQGAVVGRDLFAAGYRIVQNGVVGRDFNSGASVVGIGGSVGRDANLDASVIEIGDGAMLEGDLSYRSEREAEIAPGSRISGEQDWTYVDRTPEKRAGSTMNMLRGKLVSRLLGIASALLLWFVIRLWKPEFWNRTAELVQGQPLKTLGIGAIALVMTPILVILVMVTVIGIPLGVLLGIAYGVSLYLSKIVAAVFIGSWLAKRFGWTEIHKGVWLVLLGLVVVTALGMVPIVRVLVWLLVVFAGLGAIIGANGRTTKPQPEEADPLV</sequence>
<keyword evidence="4" id="KW-1185">Reference proteome</keyword>